<keyword evidence="4" id="KW-1185">Reference proteome</keyword>
<reference evidence="4" key="1">
    <citation type="submission" date="2016-10" db="EMBL/GenBank/DDBJ databases">
        <authorList>
            <person name="Varghese N."/>
            <person name="Submissions S."/>
        </authorList>
    </citation>
    <scope>NUCLEOTIDE SEQUENCE [LARGE SCALE GENOMIC DNA]</scope>
    <source>
        <strain evidence="4">DSM 7165</strain>
    </source>
</reference>
<evidence type="ECO:0000313" key="4">
    <source>
        <dbReference type="Proteomes" id="UP000242999"/>
    </source>
</evidence>
<keyword evidence="1" id="KW-0472">Membrane</keyword>
<dbReference type="RefSeq" id="WP_245710612.1">
    <property type="nucleotide sequence ID" value="NZ_FNYH01000008.1"/>
</dbReference>
<proteinExistence type="predicted"/>
<dbReference type="SUPFAM" id="SSF52266">
    <property type="entry name" value="SGNH hydrolase"/>
    <property type="match status" value="1"/>
</dbReference>
<name>A0A1H6SUT4_9GAMM</name>
<dbReference type="Pfam" id="PF13472">
    <property type="entry name" value="Lipase_GDSL_2"/>
    <property type="match status" value="1"/>
</dbReference>
<dbReference type="InterPro" id="IPR051532">
    <property type="entry name" value="Ester_Hydrolysis_Enzymes"/>
</dbReference>
<organism evidence="3 4">
    <name type="scientific">Allopseudospirillum japonicum</name>
    <dbReference type="NCBI Taxonomy" id="64971"/>
    <lineage>
        <taxon>Bacteria</taxon>
        <taxon>Pseudomonadati</taxon>
        <taxon>Pseudomonadota</taxon>
        <taxon>Gammaproteobacteria</taxon>
        <taxon>Oceanospirillales</taxon>
        <taxon>Oceanospirillaceae</taxon>
        <taxon>Allopseudospirillum</taxon>
    </lineage>
</organism>
<dbReference type="PANTHER" id="PTHR30383">
    <property type="entry name" value="THIOESTERASE 1/PROTEASE 1/LYSOPHOSPHOLIPASE L1"/>
    <property type="match status" value="1"/>
</dbReference>
<evidence type="ECO:0000313" key="3">
    <source>
        <dbReference type="EMBL" id="SEI71521.1"/>
    </source>
</evidence>
<keyword evidence="1" id="KW-0812">Transmembrane</keyword>
<feature type="transmembrane region" description="Helical" evidence="1">
    <location>
        <begin position="12"/>
        <end position="32"/>
    </location>
</feature>
<gene>
    <name evidence="3" type="ORF">SAMN05421831_10866</name>
</gene>
<dbReference type="Gene3D" id="3.40.50.1110">
    <property type="entry name" value="SGNH hydrolase"/>
    <property type="match status" value="1"/>
</dbReference>
<keyword evidence="1" id="KW-1133">Transmembrane helix</keyword>
<accession>A0A1H6SUT4</accession>
<dbReference type="CDD" id="cd01822">
    <property type="entry name" value="Lysophospholipase_L1_like"/>
    <property type="match status" value="1"/>
</dbReference>
<dbReference type="STRING" id="64971.SAMN05421831_10866"/>
<feature type="domain" description="SGNH hydrolase-type esterase" evidence="2">
    <location>
        <begin position="51"/>
        <end position="211"/>
    </location>
</feature>
<evidence type="ECO:0000259" key="2">
    <source>
        <dbReference type="Pfam" id="PF13472"/>
    </source>
</evidence>
<dbReference type="InterPro" id="IPR036514">
    <property type="entry name" value="SGNH_hydro_sf"/>
</dbReference>
<dbReference type="EMBL" id="FNYH01000008">
    <property type="protein sequence ID" value="SEI71521.1"/>
    <property type="molecule type" value="Genomic_DNA"/>
</dbReference>
<dbReference type="AlphaFoldDB" id="A0A1H6SUT4"/>
<dbReference type="InterPro" id="IPR013830">
    <property type="entry name" value="SGNH_hydro"/>
</dbReference>
<dbReference type="GO" id="GO:0004622">
    <property type="term" value="F:phosphatidylcholine lysophospholipase activity"/>
    <property type="evidence" value="ECO:0007669"/>
    <property type="project" value="TreeGrafter"/>
</dbReference>
<sequence length="229" mass="25200">MQKPIAKQRNHPWWRQWILYFGLPLMILAYTYSCSVASTPESLPQEGNILVLGDSLSAAYGIAPESGWVALLQTHLQEFGYAHQVVNASISGETTGGGLVRLPALLRQHRPVLVLVELGGNDGLRGLPPVAIRNNLAQILQLTQEAGAQAMLLGIYLPPNYGEIYTQKFANIYPELANQYDVPVIPFILAGIADQPESGLMQEDGIHPTQDAQPKILDNIWPHLHMLLP</sequence>
<protein>
    <submittedName>
        <fullName evidence="3">Acyl-CoA thioesterase-1</fullName>
    </submittedName>
</protein>
<dbReference type="PANTHER" id="PTHR30383:SF24">
    <property type="entry name" value="THIOESTERASE 1_PROTEASE 1_LYSOPHOSPHOLIPASE L1"/>
    <property type="match status" value="1"/>
</dbReference>
<dbReference type="Proteomes" id="UP000242999">
    <property type="component" value="Unassembled WGS sequence"/>
</dbReference>
<evidence type="ECO:0000256" key="1">
    <source>
        <dbReference type="SAM" id="Phobius"/>
    </source>
</evidence>